<sequence>MENRFCRIGLVLTLGLSPLSLIADYFLLPLEAVTDRQQLTLYADLGQVRTRFQLPVRAESNLQLTLEVPASIDANSIMLSDNSGETSARELRYRNDLLNKKSWQSALLGREVEYQIEGDHPLGPLLSGRLLSLDPDLLEVDGTLILTPPGTLVFAKQDFVVTPTL</sequence>
<reference evidence="1" key="1">
    <citation type="submission" date="2018-05" db="EMBL/GenBank/DDBJ databases">
        <authorList>
            <person name="Lanie J.A."/>
            <person name="Ng W.-L."/>
            <person name="Kazmierczak K.M."/>
            <person name="Andrzejewski T.M."/>
            <person name="Davidsen T.M."/>
            <person name="Wayne K.J."/>
            <person name="Tettelin H."/>
            <person name="Glass J.I."/>
            <person name="Rusch D."/>
            <person name="Podicherti R."/>
            <person name="Tsui H.-C.T."/>
            <person name="Winkler M.E."/>
        </authorList>
    </citation>
    <scope>NUCLEOTIDE SEQUENCE</scope>
</reference>
<name>A0A382LVY1_9ZZZZ</name>
<gene>
    <name evidence="1" type="ORF">METZ01_LOCUS292351</name>
</gene>
<accession>A0A382LVY1</accession>
<proteinExistence type="predicted"/>
<feature type="non-terminal residue" evidence="1">
    <location>
        <position position="165"/>
    </location>
</feature>
<evidence type="ECO:0000313" key="1">
    <source>
        <dbReference type="EMBL" id="SVC39497.1"/>
    </source>
</evidence>
<dbReference type="AlphaFoldDB" id="A0A382LVY1"/>
<organism evidence="1">
    <name type="scientific">marine metagenome</name>
    <dbReference type="NCBI Taxonomy" id="408172"/>
    <lineage>
        <taxon>unclassified sequences</taxon>
        <taxon>metagenomes</taxon>
        <taxon>ecological metagenomes</taxon>
    </lineage>
</organism>
<protein>
    <submittedName>
        <fullName evidence="1">Uncharacterized protein</fullName>
    </submittedName>
</protein>
<dbReference type="EMBL" id="UINC01088887">
    <property type="protein sequence ID" value="SVC39497.1"/>
    <property type="molecule type" value="Genomic_DNA"/>
</dbReference>